<keyword evidence="3" id="KW-1185">Reference proteome</keyword>
<dbReference type="EMBL" id="CP014134">
    <property type="protein sequence ID" value="AVH27591.1"/>
    <property type="molecule type" value="Genomic_DNA"/>
</dbReference>
<feature type="compositionally biased region" description="Polar residues" evidence="1">
    <location>
        <begin position="71"/>
        <end position="80"/>
    </location>
</feature>
<dbReference type="Proteomes" id="UP000237665">
    <property type="component" value="Chromosome 1"/>
</dbReference>
<gene>
    <name evidence="2" type="ORF">AL468_10505</name>
</gene>
<reference evidence="3" key="1">
    <citation type="submission" date="2017-12" db="EMBL/GenBank/DDBJ databases">
        <title>FDA dAtabase for Regulatory Grade micrObial Sequences (FDA-ARGOS): Supporting development and validation of Infectious Disease Dx tests.</title>
        <authorList>
            <person name="Hoffmann M."/>
            <person name="Allard M."/>
            <person name="Evans P."/>
            <person name="Brown E."/>
            <person name="Tallon L.J."/>
            <person name="Sadzewicz L."/>
            <person name="Sengamalay N."/>
            <person name="Ott S."/>
            <person name="Godinez A."/>
            <person name="Nagaraj S."/>
            <person name="Vavikolanu K."/>
            <person name="Aluvathingal J."/>
            <person name="Nadendla S."/>
            <person name="Hobson J."/>
            <person name="Sichtig H."/>
        </authorList>
    </citation>
    <scope>NUCLEOTIDE SEQUENCE [LARGE SCALE GENOMIC DNA]</scope>
    <source>
        <strain evidence="3">LMG 3418</strain>
    </source>
</reference>
<accession>A0ABN5HME5</accession>
<proteinExistence type="predicted"/>
<organism evidence="2 3">
    <name type="scientific">Vibrio diabolicus</name>
    <dbReference type="NCBI Taxonomy" id="50719"/>
    <lineage>
        <taxon>Bacteria</taxon>
        <taxon>Pseudomonadati</taxon>
        <taxon>Pseudomonadota</taxon>
        <taxon>Gammaproteobacteria</taxon>
        <taxon>Vibrionales</taxon>
        <taxon>Vibrionaceae</taxon>
        <taxon>Vibrio</taxon>
        <taxon>Vibrio diabolicus subgroup</taxon>
    </lineage>
</organism>
<protein>
    <submittedName>
        <fullName evidence="2">Uncharacterized protein</fullName>
    </submittedName>
</protein>
<evidence type="ECO:0000313" key="3">
    <source>
        <dbReference type="Proteomes" id="UP000237665"/>
    </source>
</evidence>
<evidence type="ECO:0000313" key="2">
    <source>
        <dbReference type="EMBL" id="AVH27591.1"/>
    </source>
</evidence>
<evidence type="ECO:0000256" key="1">
    <source>
        <dbReference type="SAM" id="MobiDB-lite"/>
    </source>
</evidence>
<name>A0ABN5HME5_9VIBR</name>
<feature type="compositionally biased region" description="Basic and acidic residues" evidence="1">
    <location>
        <begin position="54"/>
        <end position="63"/>
    </location>
</feature>
<feature type="region of interest" description="Disordered" evidence="1">
    <location>
        <begin position="54"/>
        <end position="80"/>
    </location>
</feature>
<sequence>MFRLRHGHFLRQRENIDINKDDNEYQLHYQAYKLLKTNKVKMISKLLEEVEKEKRKEEKRQNSPDELGCLNTLTSNRYCE</sequence>